<reference evidence="2" key="1">
    <citation type="journal article" date="2019" name="Int. J. Syst. Evol. Microbiol.">
        <title>The Global Catalogue of Microorganisms (GCM) 10K type strain sequencing project: providing services to taxonomists for standard genome sequencing and annotation.</title>
        <authorList>
            <consortium name="The Broad Institute Genomics Platform"/>
            <consortium name="The Broad Institute Genome Sequencing Center for Infectious Disease"/>
            <person name="Wu L."/>
            <person name="Ma J."/>
        </authorList>
    </citation>
    <scope>NUCLEOTIDE SEQUENCE [LARGE SCALE GENOMIC DNA]</scope>
    <source>
        <strain evidence="2">CGMCC 1.15399</strain>
    </source>
</reference>
<dbReference type="EMBL" id="JBHUCM010000056">
    <property type="protein sequence ID" value="MFD1546081.1"/>
    <property type="molecule type" value="Genomic_DNA"/>
</dbReference>
<accession>A0ABW4GTD6</accession>
<protein>
    <recommendedName>
        <fullName evidence="3">MaoC-like domain-containing protein</fullName>
    </recommendedName>
</protein>
<proteinExistence type="predicted"/>
<organism evidence="1 2">
    <name type="scientific">Nonomuraea guangzhouensis</name>
    <dbReference type="NCBI Taxonomy" id="1291555"/>
    <lineage>
        <taxon>Bacteria</taxon>
        <taxon>Bacillati</taxon>
        <taxon>Actinomycetota</taxon>
        <taxon>Actinomycetes</taxon>
        <taxon>Streptosporangiales</taxon>
        <taxon>Streptosporangiaceae</taxon>
        <taxon>Nonomuraea</taxon>
    </lineage>
</organism>
<evidence type="ECO:0000313" key="2">
    <source>
        <dbReference type="Proteomes" id="UP001597097"/>
    </source>
</evidence>
<comment type="caution">
    <text evidence="1">The sequence shown here is derived from an EMBL/GenBank/DDBJ whole genome shotgun (WGS) entry which is preliminary data.</text>
</comment>
<evidence type="ECO:0008006" key="3">
    <source>
        <dbReference type="Google" id="ProtNLM"/>
    </source>
</evidence>
<keyword evidence="2" id="KW-1185">Reference proteome</keyword>
<gene>
    <name evidence="1" type="ORF">ACFSJ0_54235</name>
</gene>
<evidence type="ECO:0000313" key="1">
    <source>
        <dbReference type="EMBL" id="MFD1546081.1"/>
    </source>
</evidence>
<name>A0ABW4GTD6_9ACTN</name>
<sequence length="244" mass="26541">MGVDLAPRVVTAQDFLMGSIWEGTGDELHTNRLTARKSMFGQRILSGVTGMLLTIDAYRPELIWTPMSRLRWSFDAPLFEGARVDVRGASSGDEHTISGTAGDQVVTHGTVVAGQPKRLPGRPGRASAGRTMTEADALLFHSWLPSDQADPDHIPWPLIVLTASGLIVRGRHLGDFHTVLNRAFTWSFGPPLALEETIHCELGEVERRPSVSRPGLEVVRFEAGVVASASGDHVASVEWVMICQ</sequence>
<dbReference type="RefSeq" id="WP_219539839.1">
    <property type="nucleotide sequence ID" value="NZ_JAHKRM010000080.1"/>
</dbReference>
<dbReference type="Proteomes" id="UP001597097">
    <property type="component" value="Unassembled WGS sequence"/>
</dbReference>